<feature type="compositionally biased region" description="Low complexity" evidence="3">
    <location>
        <begin position="20"/>
        <end position="29"/>
    </location>
</feature>
<evidence type="ECO:0000256" key="1">
    <source>
        <dbReference type="ARBA" id="ARBA00004924"/>
    </source>
</evidence>
<comment type="caution">
    <text evidence="6">The sequence shown here is derived from an EMBL/GenBank/DDBJ whole genome shotgun (WGS) entry which is preliminary data.</text>
</comment>
<evidence type="ECO:0000313" key="6">
    <source>
        <dbReference type="EMBL" id="GAA3386630.1"/>
    </source>
</evidence>
<dbReference type="InterPro" id="IPR037455">
    <property type="entry name" value="LucA/IucC-like"/>
</dbReference>
<proteinExistence type="inferred from homology"/>
<dbReference type="Pfam" id="PF04183">
    <property type="entry name" value="IucA_IucC"/>
    <property type="match status" value="1"/>
</dbReference>
<dbReference type="Pfam" id="PF06276">
    <property type="entry name" value="FhuF"/>
    <property type="match status" value="1"/>
</dbReference>
<feature type="domain" description="Aerobactin siderophore biosynthesis IucA/IucC-like C-terminal" evidence="5">
    <location>
        <begin position="427"/>
        <end position="581"/>
    </location>
</feature>
<evidence type="ECO:0000313" key="7">
    <source>
        <dbReference type="Proteomes" id="UP001501676"/>
    </source>
</evidence>
<dbReference type="PANTHER" id="PTHR34384">
    <property type="entry name" value="L-2,3-DIAMINOPROPANOATE--CITRATE LIGASE"/>
    <property type="match status" value="1"/>
</dbReference>
<evidence type="ECO:0000259" key="4">
    <source>
        <dbReference type="Pfam" id="PF04183"/>
    </source>
</evidence>
<sequence length="603" mass="64011">MTEPNILNRLLGGASDRSRTTGTPRTGATGLDGAANALAVQALLRCWVREARVPVPARGATLEISLHATGVRIMAEVRYWSATGWHRFGPARFRSGRTLDATVLAALLATEANSHGSPADLVEQVIDSTRRLDRYLRARAATPNGDPIAPFLVGEQALVSGHPLHPTPKSRPGLSDVDELGAAPELRGAAPLHWFAVDRALVRHGSATGTSALDQLAALAPRGLRAPSGTVLVPAHFWQARSLLGRADVQDLISDGRLCDLGPGGPAWAATSSVRTLYRADAPRMLKFSLGVRITNSRREHLVPELIRGAEMYRLVEAGLGELLAAAHPRFRILGDPAWAAVPLPTEDPTGQVALAVSLRDNPFGPDARVVCVAGLVAERPDLADSRSGLAVLIEQLARGSSSDSAHGRAGGGRRAGGRPVAAVAVEWLRRYVDEVIAPVAWLHGVHGLGLEAHQQNTLVTLDPAGWPVGGWYRDNQGYYLSPSRAGSLRALVPGLGAASDATNPDDVIDERVAYYVGVNNLLGLIGAIGSAGLADEVLLLRAAVAALETRRYGFVRALLDEPEVPCKANLLTRVAGLDELVGPVETQSVYVRIPNPLWEVRT</sequence>
<dbReference type="Gene3D" id="1.10.510.40">
    <property type="match status" value="1"/>
</dbReference>
<dbReference type="EMBL" id="BAAAYN010000017">
    <property type="protein sequence ID" value="GAA3386630.1"/>
    <property type="molecule type" value="Genomic_DNA"/>
</dbReference>
<protein>
    <submittedName>
        <fullName evidence="6">IucA/IucC family protein</fullName>
    </submittedName>
</protein>
<organism evidence="6 7">
    <name type="scientific">Cryptosporangium minutisporangium</name>
    <dbReference type="NCBI Taxonomy" id="113569"/>
    <lineage>
        <taxon>Bacteria</taxon>
        <taxon>Bacillati</taxon>
        <taxon>Actinomycetota</taxon>
        <taxon>Actinomycetes</taxon>
        <taxon>Cryptosporangiales</taxon>
        <taxon>Cryptosporangiaceae</taxon>
        <taxon>Cryptosporangium</taxon>
    </lineage>
</organism>
<keyword evidence="7" id="KW-1185">Reference proteome</keyword>
<dbReference type="InterPro" id="IPR007310">
    <property type="entry name" value="Aerobactin_biosyn_IucA/IucC_N"/>
</dbReference>
<reference evidence="7" key="1">
    <citation type="journal article" date="2019" name="Int. J. Syst. Evol. Microbiol.">
        <title>The Global Catalogue of Microorganisms (GCM) 10K type strain sequencing project: providing services to taxonomists for standard genome sequencing and annotation.</title>
        <authorList>
            <consortium name="The Broad Institute Genomics Platform"/>
            <consortium name="The Broad Institute Genome Sequencing Center for Infectious Disease"/>
            <person name="Wu L."/>
            <person name="Ma J."/>
        </authorList>
    </citation>
    <scope>NUCLEOTIDE SEQUENCE [LARGE SCALE GENOMIC DNA]</scope>
    <source>
        <strain evidence="7">JCM 9458</strain>
    </source>
</reference>
<gene>
    <name evidence="6" type="ORF">GCM10020369_25360</name>
</gene>
<dbReference type="PANTHER" id="PTHR34384:SF5">
    <property type="entry name" value="L-2,3-DIAMINOPROPANOATE--CITRATE LIGASE"/>
    <property type="match status" value="1"/>
</dbReference>
<evidence type="ECO:0000256" key="3">
    <source>
        <dbReference type="SAM" id="MobiDB-lite"/>
    </source>
</evidence>
<comment type="similarity">
    <text evidence="2">Belongs to the IucA/IucC family.</text>
</comment>
<feature type="region of interest" description="Disordered" evidence="3">
    <location>
        <begin position="12"/>
        <end position="31"/>
    </location>
</feature>
<evidence type="ECO:0000259" key="5">
    <source>
        <dbReference type="Pfam" id="PF06276"/>
    </source>
</evidence>
<dbReference type="InterPro" id="IPR022770">
    <property type="entry name" value="IucA/IucC-like_C"/>
</dbReference>
<evidence type="ECO:0000256" key="2">
    <source>
        <dbReference type="ARBA" id="ARBA00007832"/>
    </source>
</evidence>
<comment type="pathway">
    <text evidence="1">Siderophore biosynthesis.</text>
</comment>
<feature type="domain" description="Aerobactin siderophore biosynthesis IucA/IucC N-terminal" evidence="4">
    <location>
        <begin position="151"/>
        <end position="378"/>
    </location>
</feature>
<accession>A0ABP6SWN4</accession>
<dbReference type="Proteomes" id="UP001501676">
    <property type="component" value="Unassembled WGS sequence"/>
</dbReference>
<dbReference type="RefSeq" id="WP_345728248.1">
    <property type="nucleotide sequence ID" value="NZ_BAAAYN010000017.1"/>
</dbReference>
<name>A0ABP6SWN4_9ACTN</name>